<name>A0A3B3CDQ4_ORYME</name>
<evidence type="ECO:0000313" key="1">
    <source>
        <dbReference type="Ensembl" id="ENSOMEP00000016056.1"/>
    </source>
</evidence>
<organism evidence="1 2">
    <name type="scientific">Oryzias melastigma</name>
    <name type="common">Marine medaka</name>
    <dbReference type="NCBI Taxonomy" id="30732"/>
    <lineage>
        <taxon>Eukaryota</taxon>
        <taxon>Metazoa</taxon>
        <taxon>Chordata</taxon>
        <taxon>Craniata</taxon>
        <taxon>Vertebrata</taxon>
        <taxon>Euteleostomi</taxon>
        <taxon>Actinopterygii</taxon>
        <taxon>Neopterygii</taxon>
        <taxon>Teleostei</taxon>
        <taxon>Neoteleostei</taxon>
        <taxon>Acanthomorphata</taxon>
        <taxon>Ovalentaria</taxon>
        <taxon>Atherinomorphae</taxon>
        <taxon>Beloniformes</taxon>
        <taxon>Adrianichthyidae</taxon>
        <taxon>Oryziinae</taxon>
        <taxon>Oryzias</taxon>
    </lineage>
</organism>
<reference evidence="1" key="1">
    <citation type="submission" date="2025-08" db="UniProtKB">
        <authorList>
            <consortium name="Ensembl"/>
        </authorList>
    </citation>
    <scope>IDENTIFICATION</scope>
</reference>
<evidence type="ECO:0000313" key="2">
    <source>
        <dbReference type="Proteomes" id="UP000261560"/>
    </source>
</evidence>
<dbReference type="Proteomes" id="UP000261560">
    <property type="component" value="Unplaced"/>
</dbReference>
<accession>A0A3B3CDQ4</accession>
<sequence>DTQPCRNPIECRDVIPIKNVDRCPAPYFHQSKYNRKSPHQTMPPTCPFDIKLIDINLILIDLYGRFFQLYFDCFRTDLLSLWFVCVF</sequence>
<proteinExistence type="predicted"/>
<dbReference type="AlphaFoldDB" id="A0A3B3CDQ4"/>
<keyword evidence="2" id="KW-1185">Reference proteome</keyword>
<dbReference type="PaxDb" id="30732-ENSOMEP00000016056"/>
<protein>
    <submittedName>
        <fullName evidence="1">Uncharacterized protein</fullName>
    </submittedName>
</protein>
<dbReference type="Ensembl" id="ENSOMET00000024414.1">
    <property type="protein sequence ID" value="ENSOMEP00000016056.1"/>
    <property type="gene ID" value="ENSOMEG00000017705.1"/>
</dbReference>
<reference evidence="1" key="2">
    <citation type="submission" date="2025-09" db="UniProtKB">
        <authorList>
            <consortium name="Ensembl"/>
        </authorList>
    </citation>
    <scope>IDENTIFICATION</scope>
</reference>